<accession>A0A366DPW7</accession>
<evidence type="ECO:0000313" key="3">
    <source>
        <dbReference type="Proteomes" id="UP000252893"/>
    </source>
</evidence>
<dbReference type="RefSeq" id="WP_113945681.1">
    <property type="nucleotide sequence ID" value="NZ_JBHEEG010000001.1"/>
</dbReference>
<reference evidence="2 3" key="1">
    <citation type="submission" date="2018-06" db="EMBL/GenBank/DDBJ databases">
        <title>Genomic Encyclopedia of Type Strains, Phase IV (KMG-IV): sequencing the most valuable type-strain genomes for metagenomic binning, comparative biology and taxonomic classification.</title>
        <authorList>
            <person name="Goeker M."/>
        </authorList>
    </citation>
    <scope>NUCLEOTIDE SEQUENCE [LARGE SCALE GENOMIC DNA]</scope>
    <source>
        <strain evidence="2 3">DSM 25619</strain>
    </source>
</reference>
<proteinExistence type="predicted"/>
<keyword evidence="1" id="KW-0812">Transmembrane</keyword>
<evidence type="ECO:0008006" key="4">
    <source>
        <dbReference type="Google" id="ProtNLM"/>
    </source>
</evidence>
<dbReference type="InterPro" id="IPR025333">
    <property type="entry name" value="DUF4239"/>
</dbReference>
<sequence length="267" mass="29472">MHYLFGIPPILMFLLFTICGVVFYIVGLVFLKIFGKQASKDILSLPIGAFIGTIATAWALALGFVAADTWAVNSRADQAASEERSSITRLIGMARPEALNDPLLLKALTTYRVSVITDEWHKGYNNQPARAVEESLQNIRIAMIALSRTDISGALMSQMVQDFDEMQDARNKRLALGSSSVNHYKWYLVFFLTLLSLVVIAAVHADRPKAGRKALGIYIVTAVMSMWILAIHASPYRGAGRIEPSVLFTSQKGTQSLPEAFYKKDPS</sequence>
<organism evidence="2 3">
    <name type="scientific">Pseudochrobactrum asaccharolyticum</name>
    <dbReference type="NCBI Taxonomy" id="354351"/>
    <lineage>
        <taxon>Bacteria</taxon>
        <taxon>Pseudomonadati</taxon>
        <taxon>Pseudomonadota</taxon>
        <taxon>Alphaproteobacteria</taxon>
        <taxon>Hyphomicrobiales</taxon>
        <taxon>Brucellaceae</taxon>
        <taxon>Pseudochrobactrum</taxon>
    </lineage>
</organism>
<keyword evidence="1" id="KW-0472">Membrane</keyword>
<dbReference type="EMBL" id="QNRH01000008">
    <property type="protein sequence ID" value="RBO91955.1"/>
    <property type="molecule type" value="Genomic_DNA"/>
</dbReference>
<feature type="transmembrane region" description="Helical" evidence="1">
    <location>
        <begin position="184"/>
        <end position="203"/>
    </location>
</feature>
<evidence type="ECO:0000313" key="2">
    <source>
        <dbReference type="EMBL" id="RBO91955.1"/>
    </source>
</evidence>
<comment type="caution">
    <text evidence="2">The sequence shown here is derived from an EMBL/GenBank/DDBJ whole genome shotgun (WGS) entry which is preliminary data.</text>
</comment>
<feature type="transmembrane region" description="Helical" evidence="1">
    <location>
        <begin position="43"/>
        <end position="67"/>
    </location>
</feature>
<protein>
    <recommendedName>
        <fullName evidence="4">DUF4239 domain-containing protein</fullName>
    </recommendedName>
</protein>
<feature type="transmembrane region" description="Helical" evidence="1">
    <location>
        <begin position="6"/>
        <end position="31"/>
    </location>
</feature>
<dbReference type="AlphaFoldDB" id="A0A366DPW7"/>
<feature type="transmembrane region" description="Helical" evidence="1">
    <location>
        <begin position="215"/>
        <end position="234"/>
    </location>
</feature>
<dbReference type="OrthoDB" id="8444963at2"/>
<dbReference type="Pfam" id="PF14023">
    <property type="entry name" value="Bestrophin-like"/>
    <property type="match status" value="1"/>
</dbReference>
<keyword evidence="1" id="KW-1133">Transmembrane helix</keyword>
<keyword evidence="3" id="KW-1185">Reference proteome</keyword>
<name>A0A366DPW7_9HYPH</name>
<dbReference type="Proteomes" id="UP000252893">
    <property type="component" value="Unassembled WGS sequence"/>
</dbReference>
<gene>
    <name evidence="2" type="ORF">DFR47_10899</name>
</gene>
<evidence type="ECO:0000256" key="1">
    <source>
        <dbReference type="SAM" id="Phobius"/>
    </source>
</evidence>